<dbReference type="InterPro" id="IPR027417">
    <property type="entry name" value="P-loop_NTPase"/>
</dbReference>
<evidence type="ECO:0000259" key="1">
    <source>
        <dbReference type="Pfam" id="PF13191"/>
    </source>
</evidence>
<protein>
    <submittedName>
        <fullName evidence="2">ATP-binding protein</fullName>
    </submittedName>
</protein>
<accession>A0ABY8APP5</accession>
<organism evidence="2 3">
    <name type="scientific">Streptomyces yunnanensis</name>
    <dbReference type="NCBI Taxonomy" id="156453"/>
    <lineage>
        <taxon>Bacteria</taxon>
        <taxon>Bacillati</taxon>
        <taxon>Actinomycetota</taxon>
        <taxon>Actinomycetes</taxon>
        <taxon>Kitasatosporales</taxon>
        <taxon>Streptomycetaceae</taxon>
        <taxon>Streptomyces</taxon>
    </lineage>
</organism>
<dbReference type="InterPro" id="IPR041664">
    <property type="entry name" value="AAA_16"/>
</dbReference>
<reference evidence="2 3" key="1">
    <citation type="submission" date="2022-03" db="EMBL/GenBank/DDBJ databases">
        <title>Streptomyces yunnanensis P86,complete genome.</title>
        <authorList>
            <person name="Chen S."/>
            <person name="Zhang Q."/>
        </authorList>
    </citation>
    <scope>NUCLEOTIDE SEQUENCE [LARGE SCALE GENOMIC DNA]</scope>
    <source>
        <strain evidence="2 3">P86</strain>
    </source>
</reference>
<dbReference type="GO" id="GO:0005524">
    <property type="term" value="F:ATP binding"/>
    <property type="evidence" value="ECO:0007669"/>
    <property type="project" value="UniProtKB-KW"/>
</dbReference>
<proteinExistence type="predicted"/>
<gene>
    <name evidence="2" type="ORF">MOV08_43400</name>
</gene>
<feature type="domain" description="Orc1-like AAA ATPase" evidence="1">
    <location>
        <begin position="3"/>
        <end position="62"/>
    </location>
</feature>
<name>A0ABY8APP5_9ACTN</name>
<dbReference type="SUPFAM" id="SSF52540">
    <property type="entry name" value="P-loop containing nucleoside triphosphate hydrolases"/>
    <property type="match status" value="1"/>
</dbReference>
<sequence>MQGRGEELRRIELLLSDALRGQSGAVLVHGEAGIGKTGLLEHAAARAQGLRVLRVEGIESEMELGFSGLHQLFLPVL</sequence>
<dbReference type="RefSeq" id="WP_275311632.1">
    <property type="nucleotide sequence ID" value="NZ_CP095749.1"/>
</dbReference>
<keyword evidence="2" id="KW-0547">Nucleotide-binding</keyword>
<evidence type="ECO:0000313" key="2">
    <source>
        <dbReference type="EMBL" id="WEB45462.1"/>
    </source>
</evidence>
<keyword evidence="2" id="KW-0067">ATP-binding</keyword>
<dbReference type="Gene3D" id="3.40.50.300">
    <property type="entry name" value="P-loop containing nucleotide triphosphate hydrolases"/>
    <property type="match status" value="1"/>
</dbReference>
<dbReference type="Proteomes" id="UP001218629">
    <property type="component" value="Chromosome"/>
</dbReference>
<dbReference type="Pfam" id="PF13191">
    <property type="entry name" value="AAA_16"/>
    <property type="match status" value="1"/>
</dbReference>
<dbReference type="EMBL" id="CP095749">
    <property type="protein sequence ID" value="WEB45462.1"/>
    <property type="molecule type" value="Genomic_DNA"/>
</dbReference>
<keyword evidence="3" id="KW-1185">Reference proteome</keyword>
<evidence type="ECO:0000313" key="3">
    <source>
        <dbReference type="Proteomes" id="UP001218629"/>
    </source>
</evidence>